<dbReference type="InterPro" id="IPR025205">
    <property type="entry name" value="PilX/PilW_C"/>
</dbReference>
<dbReference type="EMBL" id="JBHSMZ010000015">
    <property type="protein sequence ID" value="MFC5550538.1"/>
    <property type="molecule type" value="Genomic_DNA"/>
</dbReference>
<name>A0ABW0S5P6_9BURK</name>
<keyword evidence="5" id="KW-1185">Reference proteome</keyword>
<dbReference type="Pfam" id="PF13681">
    <property type="entry name" value="PilX"/>
    <property type="match status" value="1"/>
</dbReference>
<protein>
    <submittedName>
        <fullName evidence="4">PilX N-terminal domain-containing pilus assembly protein</fullName>
    </submittedName>
</protein>
<evidence type="ECO:0000313" key="4">
    <source>
        <dbReference type="EMBL" id="MFC5550538.1"/>
    </source>
</evidence>
<evidence type="ECO:0000313" key="5">
    <source>
        <dbReference type="Proteomes" id="UP001596086"/>
    </source>
</evidence>
<keyword evidence="1" id="KW-1133">Transmembrane helix</keyword>
<proteinExistence type="predicted"/>
<dbReference type="Proteomes" id="UP001596086">
    <property type="component" value="Unassembled WGS sequence"/>
</dbReference>
<dbReference type="RefSeq" id="WP_379773267.1">
    <property type="nucleotide sequence ID" value="NZ_JBHSMZ010000015.1"/>
</dbReference>
<feature type="transmembrane region" description="Helical" evidence="1">
    <location>
        <begin position="20"/>
        <end position="45"/>
    </location>
</feature>
<evidence type="ECO:0000259" key="3">
    <source>
        <dbReference type="Pfam" id="PF14341"/>
    </source>
</evidence>
<accession>A0ABW0S5P6</accession>
<sequence>MSARGPCCGLRPRRQRGAALVCALMLMMAAMLIGISVCSTVFASIASAGAERERSIAHEAAEAALRDAERDIAAASGIVPPARATQFTEAGAASFVDGCGQAGSARGLCLASSPPAWQLQDLADADNPALVPYGYYTGASLATGRGLLPARPPAYLIEKIAPPGAGASLGSFYRITAIGFGSRDATRVVLQSVVRKPPPAPAGGTGPPEAAPPAVQLLAGRIGWREIANWPQLHAQALE</sequence>
<evidence type="ECO:0000256" key="1">
    <source>
        <dbReference type="SAM" id="Phobius"/>
    </source>
</evidence>
<feature type="domain" description="Type 4 fimbrial biogenesis protein PilX N-terminal" evidence="3">
    <location>
        <begin position="16"/>
        <end position="66"/>
    </location>
</feature>
<organism evidence="4 5">
    <name type="scientific">Massilia aerilata</name>
    <dbReference type="NCBI Taxonomy" id="453817"/>
    <lineage>
        <taxon>Bacteria</taxon>
        <taxon>Pseudomonadati</taxon>
        <taxon>Pseudomonadota</taxon>
        <taxon>Betaproteobacteria</taxon>
        <taxon>Burkholderiales</taxon>
        <taxon>Oxalobacteraceae</taxon>
        <taxon>Telluria group</taxon>
        <taxon>Massilia</taxon>
    </lineage>
</organism>
<gene>
    <name evidence="4" type="ORF">ACFPO9_18635</name>
</gene>
<feature type="domain" description="PilX/PilW C-terminal" evidence="2">
    <location>
        <begin position="138"/>
        <end position="196"/>
    </location>
</feature>
<comment type="caution">
    <text evidence="4">The sequence shown here is derived from an EMBL/GenBank/DDBJ whole genome shotgun (WGS) entry which is preliminary data.</text>
</comment>
<dbReference type="Pfam" id="PF14341">
    <property type="entry name" value="PilX_N"/>
    <property type="match status" value="1"/>
</dbReference>
<keyword evidence="1" id="KW-0812">Transmembrane</keyword>
<dbReference type="InterPro" id="IPR025746">
    <property type="entry name" value="PilX_N_dom"/>
</dbReference>
<keyword evidence="1" id="KW-0472">Membrane</keyword>
<evidence type="ECO:0000259" key="2">
    <source>
        <dbReference type="Pfam" id="PF13681"/>
    </source>
</evidence>
<reference evidence="5" key="1">
    <citation type="journal article" date="2019" name="Int. J. Syst. Evol. Microbiol.">
        <title>The Global Catalogue of Microorganisms (GCM) 10K type strain sequencing project: providing services to taxonomists for standard genome sequencing and annotation.</title>
        <authorList>
            <consortium name="The Broad Institute Genomics Platform"/>
            <consortium name="The Broad Institute Genome Sequencing Center for Infectious Disease"/>
            <person name="Wu L."/>
            <person name="Ma J."/>
        </authorList>
    </citation>
    <scope>NUCLEOTIDE SEQUENCE [LARGE SCALE GENOMIC DNA]</scope>
    <source>
        <strain evidence="5">CGMCC 4.5798</strain>
    </source>
</reference>